<dbReference type="GO" id="GO:0016787">
    <property type="term" value="F:hydrolase activity"/>
    <property type="evidence" value="ECO:0007669"/>
    <property type="project" value="UniProtKB-KW"/>
</dbReference>
<dbReference type="RefSeq" id="WP_114487888.1">
    <property type="nucleotide sequence ID" value="NZ_QPIJ01000045.1"/>
</dbReference>
<dbReference type="AlphaFoldDB" id="A0A368TTI1"/>
<proteinExistence type="predicted"/>
<reference evidence="1 2" key="1">
    <citation type="submission" date="2018-07" db="EMBL/GenBank/DDBJ databases">
        <title>Halomonas rutogse sp. nov., isolated from Lake TangqianCo on Tibetan Plateau.</title>
        <authorList>
            <person name="Lu H."/>
            <person name="Xing P."/>
            <person name="Wu Q."/>
        </authorList>
    </citation>
    <scope>NUCLEOTIDE SEQUENCE [LARGE SCALE GENOMIC DNA]</scope>
    <source>
        <strain evidence="1 2">TQ8S</strain>
    </source>
</reference>
<organism evidence="1 2">
    <name type="scientific">Vreelandella rituensis</name>
    <dbReference type="NCBI Taxonomy" id="2282306"/>
    <lineage>
        <taxon>Bacteria</taxon>
        <taxon>Pseudomonadati</taxon>
        <taxon>Pseudomonadota</taxon>
        <taxon>Gammaproteobacteria</taxon>
        <taxon>Oceanospirillales</taxon>
        <taxon>Halomonadaceae</taxon>
        <taxon>Vreelandella</taxon>
    </lineage>
</organism>
<evidence type="ECO:0000313" key="2">
    <source>
        <dbReference type="Proteomes" id="UP000253204"/>
    </source>
</evidence>
<comment type="caution">
    <text evidence="1">The sequence shown here is derived from an EMBL/GenBank/DDBJ whole genome shotgun (WGS) entry which is preliminary data.</text>
</comment>
<dbReference type="SUPFAM" id="SSF53474">
    <property type="entry name" value="alpha/beta-Hydrolases"/>
    <property type="match status" value="1"/>
</dbReference>
<dbReference type="Gene3D" id="3.40.50.1820">
    <property type="entry name" value="alpha/beta hydrolase"/>
    <property type="match status" value="1"/>
</dbReference>
<name>A0A368TTI1_9GAMM</name>
<sequence>MIQIENMPFSLRFVGLLLMLGLLSGCGALNRGYEALLVLGDLSAGSEESRLKQRTPEPRREEVSYAVEGREYVADIYHPEASRRGALVLVHGFTEEGRRDSRLVEFAMTLSRLGFRLVVPELEGLKDFSISTREAQAIADAIRYTTNKVEAAESEAALAAISFAVGPALIAAMQEDTAERVSFVVAVGGYYDLTDMLRYVTTGEEHGGKALDLPPPESRARWAMLLSQLHWLEDEEDQALLENIARRKLEDRSAAVEAEVRRLGPQGRSLYNLVTNEDPDKVNALLDKLPSRLRQEFKALDLSRRELDALQAQLILIHGPNDRVIPISHSRRLEDVLPEDQAHLYEAAGLEHVDVSPGLMDGWELWRATVHVLKLGEQ</sequence>
<dbReference type="EMBL" id="QPIJ01000045">
    <property type="protein sequence ID" value="RCV87911.1"/>
    <property type="molecule type" value="Genomic_DNA"/>
</dbReference>
<protein>
    <submittedName>
        <fullName evidence="1">Alpha/beta hydrolase</fullName>
    </submittedName>
</protein>
<keyword evidence="1" id="KW-0378">Hydrolase</keyword>
<accession>A0A368TTI1</accession>
<dbReference type="InterPro" id="IPR029058">
    <property type="entry name" value="AB_hydrolase_fold"/>
</dbReference>
<evidence type="ECO:0000313" key="1">
    <source>
        <dbReference type="EMBL" id="RCV87911.1"/>
    </source>
</evidence>
<gene>
    <name evidence="1" type="ORF">DU506_15945</name>
</gene>
<dbReference type="Proteomes" id="UP000253204">
    <property type="component" value="Unassembled WGS sequence"/>
</dbReference>
<keyword evidence="2" id="KW-1185">Reference proteome</keyword>